<feature type="compositionally biased region" description="Polar residues" evidence="1">
    <location>
        <begin position="94"/>
        <end position="108"/>
    </location>
</feature>
<protein>
    <submittedName>
        <fullName evidence="3">Uncharacterized protein</fullName>
    </submittedName>
</protein>
<name>A0A1Q5UGB1_9EURO</name>
<evidence type="ECO:0000256" key="2">
    <source>
        <dbReference type="SAM" id="Phobius"/>
    </source>
</evidence>
<reference evidence="3 4" key="1">
    <citation type="submission" date="2016-10" db="EMBL/GenBank/DDBJ databases">
        <title>Genome sequence of the ascomycete fungus Penicillium subrubescens.</title>
        <authorList>
            <person name="De Vries R.P."/>
            <person name="Peng M."/>
            <person name="Dilokpimol A."/>
            <person name="Hilden K."/>
            <person name="Makela M.R."/>
            <person name="Grigoriev I."/>
            <person name="Riley R."/>
            <person name="Granchi Z."/>
        </authorList>
    </citation>
    <scope>NUCLEOTIDE SEQUENCE [LARGE SCALE GENOMIC DNA]</scope>
    <source>
        <strain evidence="3 4">CBS 132785</strain>
    </source>
</reference>
<dbReference type="AlphaFoldDB" id="A0A1Q5UGB1"/>
<gene>
    <name evidence="3" type="ORF">PENSUB_2988</name>
</gene>
<sequence>MFSKREGEKPTSDAITIGVPAAICGVIFLCAAIVLGTLYYRRYKKDQRENQEDAQWNKREDWDIESDERPGGHPGNSRFPRRGGSPGPMSGLRDNNSSYELSTMNTWADNHGRRN</sequence>
<organism evidence="3 4">
    <name type="scientific">Penicillium subrubescens</name>
    <dbReference type="NCBI Taxonomy" id="1316194"/>
    <lineage>
        <taxon>Eukaryota</taxon>
        <taxon>Fungi</taxon>
        <taxon>Dikarya</taxon>
        <taxon>Ascomycota</taxon>
        <taxon>Pezizomycotina</taxon>
        <taxon>Eurotiomycetes</taxon>
        <taxon>Eurotiomycetidae</taxon>
        <taxon>Eurotiales</taxon>
        <taxon>Aspergillaceae</taxon>
        <taxon>Penicillium</taxon>
    </lineage>
</organism>
<dbReference type="EMBL" id="MNBE01000277">
    <property type="protein sequence ID" value="OKP11502.1"/>
    <property type="molecule type" value="Genomic_DNA"/>
</dbReference>
<evidence type="ECO:0000313" key="4">
    <source>
        <dbReference type="Proteomes" id="UP000186955"/>
    </source>
</evidence>
<feature type="compositionally biased region" description="Basic and acidic residues" evidence="1">
    <location>
        <begin position="46"/>
        <end position="71"/>
    </location>
</feature>
<evidence type="ECO:0000256" key="1">
    <source>
        <dbReference type="SAM" id="MobiDB-lite"/>
    </source>
</evidence>
<dbReference type="OrthoDB" id="4311686at2759"/>
<feature type="transmembrane region" description="Helical" evidence="2">
    <location>
        <begin position="15"/>
        <end position="40"/>
    </location>
</feature>
<keyword evidence="2" id="KW-0812">Transmembrane</keyword>
<comment type="caution">
    <text evidence="3">The sequence shown here is derived from an EMBL/GenBank/DDBJ whole genome shotgun (WGS) entry which is preliminary data.</text>
</comment>
<feature type="region of interest" description="Disordered" evidence="1">
    <location>
        <begin position="46"/>
        <end position="115"/>
    </location>
</feature>
<keyword evidence="2" id="KW-0472">Membrane</keyword>
<accession>A0A1Q5UGB1</accession>
<proteinExistence type="predicted"/>
<keyword evidence="4" id="KW-1185">Reference proteome</keyword>
<dbReference type="Proteomes" id="UP000186955">
    <property type="component" value="Unassembled WGS sequence"/>
</dbReference>
<evidence type="ECO:0000313" key="3">
    <source>
        <dbReference type="EMBL" id="OKP11502.1"/>
    </source>
</evidence>
<keyword evidence="2" id="KW-1133">Transmembrane helix</keyword>